<dbReference type="OrthoDB" id="9894200at2759"/>
<reference evidence="3" key="2">
    <citation type="submission" date="2004-02" db="EMBL/GenBank/DDBJ databases">
        <authorList>
            <consortium name="Genoscope"/>
            <consortium name="Whitehead Institute Centre for Genome Research"/>
        </authorList>
    </citation>
    <scope>NUCLEOTIDE SEQUENCE</scope>
</reference>
<dbReference type="KEGG" id="tng:GSTEN00018481G001"/>
<dbReference type="AlphaFoldDB" id="Q4SGT9"/>
<name>Q4SGT9_TETNG</name>
<proteinExistence type="predicted"/>
<sequence length="165" mass="17662">MGTKSSVPPKDPDTGSAREDEVVGAITGSVSKGGAGALSPEMLASLQSLRDNTDSTLLPHSLHQVAETFWAKEDCILLFLPPRCCPERPQSLVVVHASTQSPEGSRAALSSCCVFAVTLTTTSGPPPHQWAIQFLQLEKLYHERLLSNLAALQENWGTAEPLLDT</sequence>
<evidence type="ECO:0000256" key="1">
    <source>
        <dbReference type="SAM" id="MobiDB-lite"/>
    </source>
</evidence>
<protein>
    <submittedName>
        <fullName evidence="3">(spotted green pufferfish) hypothetical protein</fullName>
    </submittedName>
</protein>
<feature type="compositionally biased region" description="Basic and acidic residues" evidence="1">
    <location>
        <begin position="10"/>
        <end position="21"/>
    </location>
</feature>
<accession>Q4SGT9</accession>
<dbReference type="GO" id="GO:0030133">
    <property type="term" value="C:transport vesicle"/>
    <property type="evidence" value="ECO:0007669"/>
    <property type="project" value="TreeGrafter"/>
</dbReference>
<dbReference type="GO" id="GO:0005802">
    <property type="term" value="C:trans-Golgi network"/>
    <property type="evidence" value="ECO:0007669"/>
    <property type="project" value="InterPro"/>
</dbReference>
<feature type="region of interest" description="Disordered" evidence="1">
    <location>
        <begin position="1"/>
        <end position="21"/>
    </location>
</feature>
<reference evidence="3" key="1">
    <citation type="journal article" date="2004" name="Nature">
        <title>Genome duplication in the teleost fish Tetraodon nigroviridis reveals the early vertebrate proto-karyotype.</title>
        <authorList>
            <person name="Jaillon O."/>
            <person name="Aury J.-M."/>
            <person name="Brunet F."/>
            <person name="Petit J.-L."/>
            <person name="Stange-Thomann N."/>
            <person name="Mauceli E."/>
            <person name="Bouneau L."/>
            <person name="Fischer C."/>
            <person name="Ozouf-Costaz C."/>
            <person name="Bernot A."/>
            <person name="Nicaud S."/>
            <person name="Jaffe D."/>
            <person name="Fisher S."/>
            <person name="Lutfalla G."/>
            <person name="Dossat C."/>
            <person name="Segurens B."/>
            <person name="Dasilva C."/>
            <person name="Salanoubat M."/>
            <person name="Levy M."/>
            <person name="Boudet N."/>
            <person name="Castellano S."/>
            <person name="Anthouard V."/>
            <person name="Jubin C."/>
            <person name="Castelli V."/>
            <person name="Katinka M."/>
            <person name="Vacherie B."/>
            <person name="Biemont C."/>
            <person name="Skalli Z."/>
            <person name="Cattolico L."/>
            <person name="Poulain J."/>
            <person name="De Berardinis V."/>
            <person name="Cruaud C."/>
            <person name="Duprat S."/>
            <person name="Brottier P."/>
            <person name="Coutanceau J.-P."/>
            <person name="Gouzy J."/>
            <person name="Parra G."/>
            <person name="Lardier G."/>
            <person name="Chapple C."/>
            <person name="McKernan K.J."/>
            <person name="McEwan P."/>
            <person name="Bosak S."/>
            <person name="Kellis M."/>
            <person name="Volff J.-N."/>
            <person name="Guigo R."/>
            <person name="Zody M.C."/>
            <person name="Mesirov J."/>
            <person name="Lindblad-Toh K."/>
            <person name="Birren B."/>
            <person name="Nusbaum C."/>
            <person name="Kahn D."/>
            <person name="Robinson-Rechavi M."/>
            <person name="Laudet V."/>
            <person name="Schachter V."/>
            <person name="Quetier F."/>
            <person name="Saurin W."/>
            <person name="Scarpelli C."/>
            <person name="Wincker P."/>
            <person name="Lander E.S."/>
            <person name="Weissenbach J."/>
            <person name="Roest Crollius H."/>
        </authorList>
    </citation>
    <scope>NUCLEOTIDE SEQUENCE [LARGE SCALE GENOMIC DNA]</scope>
</reference>
<gene>
    <name evidence="3" type="ORF">GSTENG00018481001</name>
</gene>
<dbReference type="InterPro" id="IPR054132">
    <property type="entry name" value="Consortin_N"/>
</dbReference>
<dbReference type="PANTHER" id="PTHR28581:SF1">
    <property type="entry name" value="CONSORTIN"/>
    <property type="match status" value="1"/>
</dbReference>
<dbReference type="GO" id="GO:0005886">
    <property type="term" value="C:plasma membrane"/>
    <property type="evidence" value="ECO:0007669"/>
    <property type="project" value="TreeGrafter"/>
</dbReference>
<dbReference type="GO" id="GO:0071253">
    <property type="term" value="F:connexin binding"/>
    <property type="evidence" value="ECO:0007669"/>
    <property type="project" value="InterPro"/>
</dbReference>
<dbReference type="InterPro" id="IPR042318">
    <property type="entry name" value="Consortin"/>
</dbReference>
<dbReference type="PANTHER" id="PTHR28581">
    <property type="entry name" value="CONSORTIN"/>
    <property type="match status" value="1"/>
</dbReference>
<evidence type="ECO:0000259" key="2">
    <source>
        <dbReference type="Pfam" id="PF22883"/>
    </source>
</evidence>
<dbReference type="Pfam" id="PF22883">
    <property type="entry name" value="Consortin_N"/>
    <property type="match status" value="1"/>
</dbReference>
<dbReference type="GO" id="GO:0042998">
    <property type="term" value="P:positive regulation of Golgi to plasma membrane protein transport"/>
    <property type="evidence" value="ECO:0007669"/>
    <property type="project" value="TreeGrafter"/>
</dbReference>
<feature type="domain" description="Consortin N-terminal" evidence="2">
    <location>
        <begin position="129"/>
        <end position="158"/>
    </location>
</feature>
<organism evidence="3">
    <name type="scientific">Tetraodon nigroviridis</name>
    <name type="common">Spotted green pufferfish</name>
    <name type="synonym">Chelonodon nigroviridis</name>
    <dbReference type="NCBI Taxonomy" id="99883"/>
    <lineage>
        <taxon>Eukaryota</taxon>
        <taxon>Metazoa</taxon>
        <taxon>Chordata</taxon>
        <taxon>Craniata</taxon>
        <taxon>Vertebrata</taxon>
        <taxon>Euteleostomi</taxon>
        <taxon>Actinopterygii</taxon>
        <taxon>Neopterygii</taxon>
        <taxon>Teleostei</taxon>
        <taxon>Neoteleostei</taxon>
        <taxon>Acanthomorphata</taxon>
        <taxon>Eupercaria</taxon>
        <taxon>Tetraodontiformes</taxon>
        <taxon>Tetradontoidea</taxon>
        <taxon>Tetraodontidae</taxon>
        <taxon>Tetraodon</taxon>
    </lineage>
</organism>
<evidence type="ECO:0000313" key="3">
    <source>
        <dbReference type="EMBL" id="CAG00143.1"/>
    </source>
</evidence>
<dbReference type="EMBL" id="CAAE01014590">
    <property type="protein sequence ID" value="CAG00143.1"/>
    <property type="molecule type" value="Genomic_DNA"/>
</dbReference>
<comment type="caution">
    <text evidence="3">The sequence shown here is derived from an EMBL/GenBank/DDBJ whole genome shotgun (WGS) entry which is preliminary data.</text>
</comment>